<dbReference type="GO" id="GO:0016020">
    <property type="term" value="C:membrane"/>
    <property type="evidence" value="ECO:0007669"/>
    <property type="project" value="UniProtKB-SubCell"/>
</dbReference>
<dbReference type="InterPro" id="IPR008207">
    <property type="entry name" value="Sig_transdc_His_kin_Hpt_dom"/>
</dbReference>
<accession>A0A1Y6BIM6</accession>
<proteinExistence type="predicted"/>
<dbReference type="SMART" id="SM00387">
    <property type="entry name" value="HATPase_c"/>
    <property type="match status" value="1"/>
</dbReference>
<dbReference type="Pfam" id="PF00672">
    <property type="entry name" value="HAMP"/>
    <property type="match status" value="1"/>
</dbReference>
<organism evidence="9 10">
    <name type="scientific">Pseudobacteriovorax antillogorgiicola</name>
    <dbReference type="NCBI Taxonomy" id="1513793"/>
    <lineage>
        <taxon>Bacteria</taxon>
        <taxon>Pseudomonadati</taxon>
        <taxon>Bdellovibrionota</taxon>
        <taxon>Oligoflexia</taxon>
        <taxon>Oligoflexales</taxon>
        <taxon>Pseudobacteriovoracaceae</taxon>
        <taxon>Pseudobacteriovorax</taxon>
    </lineage>
</organism>
<feature type="domain" description="HAMP" evidence="7">
    <location>
        <begin position="173"/>
        <end position="225"/>
    </location>
</feature>
<dbReference type="InterPro" id="IPR003660">
    <property type="entry name" value="HAMP_dom"/>
</dbReference>
<feature type="transmembrane region" description="Helical" evidence="6">
    <location>
        <begin position="152"/>
        <end position="175"/>
    </location>
</feature>
<reference evidence="10" key="1">
    <citation type="submission" date="2017-04" db="EMBL/GenBank/DDBJ databases">
        <authorList>
            <person name="Varghese N."/>
            <person name="Submissions S."/>
        </authorList>
    </citation>
    <scope>NUCLEOTIDE SEQUENCE [LARGE SCALE GENOMIC DNA]</scope>
    <source>
        <strain evidence="10">RKEM611</strain>
    </source>
</reference>
<dbReference type="SMART" id="SM00304">
    <property type="entry name" value="HAMP"/>
    <property type="match status" value="1"/>
</dbReference>
<evidence type="ECO:0000256" key="6">
    <source>
        <dbReference type="SAM" id="Phobius"/>
    </source>
</evidence>
<dbReference type="PANTHER" id="PTHR43395">
    <property type="entry name" value="SENSOR HISTIDINE KINASE CHEA"/>
    <property type="match status" value="1"/>
</dbReference>
<dbReference type="Pfam" id="PF01627">
    <property type="entry name" value="Hpt"/>
    <property type="match status" value="1"/>
</dbReference>
<dbReference type="PANTHER" id="PTHR43395:SF8">
    <property type="entry name" value="HISTIDINE KINASE"/>
    <property type="match status" value="1"/>
</dbReference>
<dbReference type="AlphaFoldDB" id="A0A1Y6BIM6"/>
<evidence type="ECO:0000313" key="10">
    <source>
        <dbReference type="Proteomes" id="UP000192907"/>
    </source>
</evidence>
<dbReference type="OrthoDB" id="9813903at2"/>
<keyword evidence="4" id="KW-0418">Kinase</keyword>
<evidence type="ECO:0000259" key="8">
    <source>
        <dbReference type="PROSITE" id="PS50894"/>
    </source>
</evidence>
<dbReference type="RefSeq" id="WP_132317265.1">
    <property type="nucleotide sequence ID" value="NZ_FWZT01000005.1"/>
</dbReference>
<gene>
    <name evidence="9" type="ORF">SAMN06296036_105223</name>
</gene>
<dbReference type="SUPFAM" id="SSF158472">
    <property type="entry name" value="HAMP domain-like"/>
    <property type="match status" value="1"/>
</dbReference>
<evidence type="ECO:0000313" key="9">
    <source>
        <dbReference type="EMBL" id="SMF13251.1"/>
    </source>
</evidence>
<dbReference type="Pfam" id="PF02518">
    <property type="entry name" value="HATPase_c"/>
    <property type="match status" value="1"/>
</dbReference>
<dbReference type="CDD" id="cd06225">
    <property type="entry name" value="HAMP"/>
    <property type="match status" value="1"/>
</dbReference>
<dbReference type="PROSITE" id="PS50885">
    <property type="entry name" value="HAMP"/>
    <property type="match status" value="1"/>
</dbReference>
<keyword evidence="6" id="KW-0472">Membrane</keyword>
<evidence type="ECO:0000256" key="5">
    <source>
        <dbReference type="PROSITE-ProRule" id="PRU00110"/>
    </source>
</evidence>
<keyword evidence="6" id="KW-0812">Transmembrane</keyword>
<sequence>MRTHSSIVFKLNLAMVGAVVLCFGVLTTLISYLTYQQAIQKLEDDGRSLMTIAELSLKDALWDMDTTGTTDLSKAVLQDKRILGVRVQDKTGSVEQAMVQDGWPQDFRFLEQMDHIILERPVVKDGEEIGLIKLVINRDIASNEFWRSVTTLIVGTILCLIFAATTIYVIGTIMIKRPISKLRSETNTIASGNLNSDIDQSRNDELGDLARDFSSMRDSIRQKIDIIHVQNEKLEETVELRTQQLREETEKIKTIFNTLEEGIFTLSTFDEINPNVSSSLYGILDLNDHTQWDLQTIIFAKTDMSREQISYARTVIESSIGEAEFTFEANEQLLPHRLELNYKGRTRTVDFSWRPLCVDGIVEALVVSVRDVSLFVEQDQKIKENMKQISILNELIQGQSDRMIDSLTKVETILSSYKKEQMSDERVRKDLAALHTVKGNARTFGFHTLSSHIHELEHHLGQKSDYSEVERKVDELKHVINDYRMWFQKLGHQGSAIPHEDLNSIRLLMMEDKHSEAVAKMDQLLVSQSPTHVGIVIRNFFEVSARQIAHDLGIKLPHISIEGDGGCVERELIQVIEDCMIHMLRNSMDHGIRKSGQDEGAIWVKIAETDRSFVISLSDSGRGISLDSVKSKAFGTSDLSQELTETILNDLIFKSGFSTADTVTEISGRGIGMDSVARTLRGAGGSIHVKFNGPVEDGHQKIEFLVEIPRSLRRSRSA</sequence>
<keyword evidence="2 5" id="KW-0597">Phosphoprotein</keyword>
<keyword evidence="3" id="KW-0808">Transferase</keyword>
<dbReference type="Gene3D" id="6.10.340.10">
    <property type="match status" value="1"/>
</dbReference>
<dbReference type="InterPro" id="IPR036890">
    <property type="entry name" value="HATPase_C_sf"/>
</dbReference>
<dbReference type="EMBL" id="FWZT01000005">
    <property type="protein sequence ID" value="SMF13251.1"/>
    <property type="molecule type" value="Genomic_DNA"/>
</dbReference>
<dbReference type="InterPro" id="IPR036641">
    <property type="entry name" value="HPT_dom_sf"/>
</dbReference>
<feature type="transmembrane region" description="Helical" evidence="6">
    <location>
        <begin position="12"/>
        <end position="35"/>
    </location>
</feature>
<dbReference type="InterPro" id="IPR051315">
    <property type="entry name" value="Bact_Chemotaxis_CheA"/>
</dbReference>
<feature type="domain" description="HPt" evidence="8">
    <location>
        <begin position="388"/>
        <end position="497"/>
    </location>
</feature>
<comment type="subcellular location">
    <subcellularLocation>
        <location evidence="1">Membrane</location>
    </subcellularLocation>
</comment>
<protein>
    <submittedName>
        <fullName evidence="9">Hpt domain-containing protein</fullName>
    </submittedName>
</protein>
<dbReference type="InterPro" id="IPR003594">
    <property type="entry name" value="HATPase_dom"/>
</dbReference>
<dbReference type="GO" id="GO:0004672">
    <property type="term" value="F:protein kinase activity"/>
    <property type="evidence" value="ECO:0007669"/>
    <property type="project" value="UniProtKB-ARBA"/>
</dbReference>
<keyword evidence="10" id="KW-1185">Reference proteome</keyword>
<keyword evidence="6" id="KW-1133">Transmembrane helix</keyword>
<evidence type="ECO:0000259" key="7">
    <source>
        <dbReference type="PROSITE" id="PS50885"/>
    </source>
</evidence>
<dbReference type="SUPFAM" id="SSF47226">
    <property type="entry name" value="Histidine-containing phosphotransfer domain, HPT domain"/>
    <property type="match status" value="1"/>
</dbReference>
<dbReference type="GO" id="GO:0000160">
    <property type="term" value="P:phosphorelay signal transduction system"/>
    <property type="evidence" value="ECO:0007669"/>
    <property type="project" value="InterPro"/>
</dbReference>
<name>A0A1Y6BIM6_9BACT</name>
<dbReference type="SUPFAM" id="SSF55874">
    <property type="entry name" value="ATPase domain of HSP90 chaperone/DNA topoisomerase II/histidine kinase"/>
    <property type="match status" value="1"/>
</dbReference>
<dbReference type="Gene3D" id="1.20.120.160">
    <property type="entry name" value="HPT domain"/>
    <property type="match status" value="1"/>
</dbReference>
<dbReference type="Gene3D" id="3.30.565.10">
    <property type="entry name" value="Histidine kinase-like ATPase, C-terminal domain"/>
    <property type="match status" value="1"/>
</dbReference>
<evidence type="ECO:0000256" key="2">
    <source>
        <dbReference type="ARBA" id="ARBA00022553"/>
    </source>
</evidence>
<dbReference type="Proteomes" id="UP000192907">
    <property type="component" value="Unassembled WGS sequence"/>
</dbReference>
<evidence type="ECO:0000256" key="4">
    <source>
        <dbReference type="ARBA" id="ARBA00022777"/>
    </source>
</evidence>
<evidence type="ECO:0000256" key="1">
    <source>
        <dbReference type="ARBA" id="ARBA00004370"/>
    </source>
</evidence>
<evidence type="ECO:0000256" key="3">
    <source>
        <dbReference type="ARBA" id="ARBA00022679"/>
    </source>
</evidence>
<dbReference type="STRING" id="1513793.SAMN06296036_105223"/>
<dbReference type="PROSITE" id="PS50894">
    <property type="entry name" value="HPT"/>
    <property type="match status" value="1"/>
</dbReference>
<feature type="modified residue" description="Phosphohistidine" evidence="5">
    <location>
        <position position="435"/>
    </location>
</feature>